<dbReference type="SMART" id="SM00091">
    <property type="entry name" value="PAS"/>
    <property type="match status" value="3"/>
</dbReference>
<dbReference type="SMART" id="SM00388">
    <property type="entry name" value="HisKA"/>
    <property type="match status" value="1"/>
</dbReference>
<dbReference type="Pfam" id="PF13426">
    <property type="entry name" value="PAS_9"/>
    <property type="match status" value="1"/>
</dbReference>
<dbReference type="FunFam" id="1.10.287.130:FF:000001">
    <property type="entry name" value="Two-component sensor histidine kinase"/>
    <property type="match status" value="1"/>
</dbReference>
<dbReference type="InterPro" id="IPR036097">
    <property type="entry name" value="HisK_dim/P_sf"/>
</dbReference>
<keyword evidence="6" id="KW-0902">Two-component regulatory system</keyword>
<dbReference type="FunFam" id="3.30.565.10:FF:000006">
    <property type="entry name" value="Sensor histidine kinase WalK"/>
    <property type="match status" value="1"/>
</dbReference>
<dbReference type="Gene3D" id="3.30.450.20">
    <property type="entry name" value="PAS domain"/>
    <property type="match status" value="3"/>
</dbReference>
<dbReference type="InterPro" id="IPR013655">
    <property type="entry name" value="PAS_fold_3"/>
</dbReference>
<keyword evidence="5" id="KW-0418">Kinase</keyword>
<dbReference type="Pfam" id="PF02518">
    <property type="entry name" value="HATPase_c"/>
    <property type="match status" value="1"/>
</dbReference>
<dbReference type="RefSeq" id="WP_133300244.1">
    <property type="nucleotide sequence ID" value="NZ_QWDE01000002.1"/>
</dbReference>
<dbReference type="Proteomes" id="UP000260823">
    <property type="component" value="Unassembled WGS sequence"/>
</dbReference>
<dbReference type="InterPro" id="IPR052162">
    <property type="entry name" value="Sensor_kinase/Photoreceptor"/>
</dbReference>
<evidence type="ECO:0000259" key="9">
    <source>
        <dbReference type="PROSITE" id="PS50112"/>
    </source>
</evidence>
<evidence type="ECO:0000259" key="10">
    <source>
        <dbReference type="PROSITE" id="PS50113"/>
    </source>
</evidence>
<dbReference type="CDD" id="cd00082">
    <property type="entry name" value="HisKA"/>
    <property type="match status" value="1"/>
</dbReference>
<dbReference type="GO" id="GO:0000155">
    <property type="term" value="F:phosphorelay sensor kinase activity"/>
    <property type="evidence" value="ECO:0007669"/>
    <property type="project" value="InterPro"/>
</dbReference>
<dbReference type="CDD" id="cd00130">
    <property type="entry name" value="PAS"/>
    <property type="match status" value="3"/>
</dbReference>
<keyword evidence="4" id="KW-0808">Transferase</keyword>
<dbReference type="InterPro" id="IPR004358">
    <property type="entry name" value="Sig_transdc_His_kin-like_C"/>
</dbReference>
<dbReference type="PROSITE" id="PS50112">
    <property type="entry name" value="PAS"/>
    <property type="match status" value="3"/>
</dbReference>
<evidence type="ECO:0000256" key="5">
    <source>
        <dbReference type="ARBA" id="ARBA00022777"/>
    </source>
</evidence>
<evidence type="ECO:0000256" key="7">
    <source>
        <dbReference type="ARBA" id="ARBA00023136"/>
    </source>
</evidence>
<dbReference type="SMART" id="SM00086">
    <property type="entry name" value="PAC"/>
    <property type="match status" value="3"/>
</dbReference>
<dbReference type="Pfam" id="PF08447">
    <property type="entry name" value="PAS_3"/>
    <property type="match status" value="2"/>
</dbReference>
<organism evidence="11 12">
    <name type="scientific">Mucilaginibacter terrenus</name>
    <dbReference type="NCBI Taxonomy" id="2482727"/>
    <lineage>
        <taxon>Bacteria</taxon>
        <taxon>Pseudomonadati</taxon>
        <taxon>Bacteroidota</taxon>
        <taxon>Sphingobacteriia</taxon>
        <taxon>Sphingobacteriales</taxon>
        <taxon>Sphingobacteriaceae</taxon>
        <taxon>Mucilaginibacter</taxon>
    </lineage>
</organism>
<evidence type="ECO:0000256" key="3">
    <source>
        <dbReference type="ARBA" id="ARBA00022553"/>
    </source>
</evidence>
<dbReference type="OrthoDB" id="741455at2"/>
<dbReference type="SMART" id="SM00387">
    <property type="entry name" value="HATPase_c"/>
    <property type="match status" value="1"/>
</dbReference>
<dbReference type="InterPro" id="IPR003661">
    <property type="entry name" value="HisK_dim/P_dom"/>
</dbReference>
<keyword evidence="3" id="KW-0597">Phosphoprotein</keyword>
<sequence>MDTIVAPQDKEALFDVVFYNNPVPMWYYDRATLRFLEVNQVAIDRYGYSREEFLSMTIQDIRPEEDIPTLMKTVKGLIAPLENEEVFRHVYKDGTVRSVKIIAYPARFNNHDARIVIVNDVTDITLLMERFELIAKATQDAVWDWNLQTNELWWNQTFLDLFGHKKDEVELNIDSWVSRIHPEDRERVMNGIHQAIDNGEEKWCDEYRFLRGDGTYASTLDRGYVIYKNDKAVRMLGSMMDVTEQKLLQKAQEDSETLLQTITSASPAALWMADEAGNVVYVNQKWIEWSNAGVGENLGEGWLQVVHPDDRTRVWNTYQNAHVSRDSYEVDYRILFNDGSVRWVTATGLPRLTADNRFIGFVGSVTDITRQKQLELQKDGFISTVSHELKTPIASIKGYEQLLSRTKSVKDTQGLNFLNRMRVQINRLDTLVQDLLDISRIESGKLIFKESIFEVNVLMAELVPDLQLVYPTHTLMLVENQSCKISADRNRIVQLITNLVDNAVKYSPGASKVLIRLTCDEEYLSVCIQDFGKGISKEQESFIFERFYQVNNVYKAPGLGIGLYVCKEIIDRLNGNIWFESVVEQGTTFHFKLPRKLEA</sequence>
<dbReference type="Gene3D" id="3.30.565.10">
    <property type="entry name" value="Histidine kinase-like ATPase, C-terminal domain"/>
    <property type="match status" value="1"/>
</dbReference>
<keyword evidence="12" id="KW-1185">Reference proteome</keyword>
<dbReference type="InterPro" id="IPR000700">
    <property type="entry name" value="PAS-assoc_C"/>
</dbReference>
<dbReference type="SUPFAM" id="SSF55785">
    <property type="entry name" value="PYP-like sensor domain (PAS domain)"/>
    <property type="match status" value="3"/>
</dbReference>
<dbReference type="InterPro" id="IPR005467">
    <property type="entry name" value="His_kinase_dom"/>
</dbReference>
<dbReference type="PROSITE" id="PS50113">
    <property type="entry name" value="PAC"/>
    <property type="match status" value="1"/>
</dbReference>
<gene>
    <name evidence="11" type="ORF">DYU05_15275</name>
</gene>
<protein>
    <recommendedName>
        <fullName evidence="2">histidine kinase</fullName>
        <ecNumber evidence="2">2.7.13.3</ecNumber>
    </recommendedName>
</protein>
<dbReference type="PRINTS" id="PR00344">
    <property type="entry name" value="BCTRLSENSOR"/>
</dbReference>
<proteinExistence type="predicted"/>
<keyword evidence="7" id="KW-0472">Membrane</keyword>
<feature type="domain" description="PAS" evidence="9">
    <location>
        <begin position="127"/>
        <end position="199"/>
    </location>
</feature>
<dbReference type="InterPro" id="IPR000014">
    <property type="entry name" value="PAS"/>
</dbReference>
<evidence type="ECO:0000256" key="4">
    <source>
        <dbReference type="ARBA" id="ARBA00022679"/>
    </source>
</evidence>
<evidence type="ECO:0000313" key="11">
    <source>
        <dbReference type="EMBL" id="RFZ83487.1"/>
    </source>
</evidence>
<evidence type="ECO:0000313" key="12">
    <source>
        <dbReference type="Proteomes" id="UP000260823"/>
    </source>
</evidence>
<feature type="domain" description="PAS" evidence="9">
    <location>
        <begin position="10"/>
        <end position="84"/>
    </location>
</feature>
<dbReference type="EMBL" id="QWDE01000002">
    <property type="protein sequence ID" value="RFZ83487.1"/>
    <property type="molecule type" value="Genomic_DNA"/>
</dbReference>
<dbReference type="PANTHER" id="PTHR43304:SF1">
    <property type="entry name" value="PAC DOMAIN-CONTAINING PROTEIN"/>
    <property type="match status" value="1"/>
</dbReference>
<dbReference type="InterPro" id="IPR003594">
    <property type="entry name" value="HATPase_dom"/>
</dbReference>
<dbReference type="EC" id="2.7.13.3" evidence="2"/>
<feature type="domain" description="Histidine kinase" evidence="8">
    <location>
        <begin position="384"/>
        <end position="597"/>
    </location>
</feature>
<dbReference type="Gene3D" id="1.10.287.130">
    <property type="match status" value="1"/>
</dbReference>
<feature type="domain" description="PAC" evidence="10">
    <location>
        <begin position="328"/>
        <end position="380"/>
    </location>
</feature>
<dbReference type="PROSITE" id="PS50109">
    <property type="entry name" value="HIS_KIN"/>
    <property type="match status" value="1"/>
</dbReference>
<evidence type="ECO:0000256" key="1">
    <source>
        <dbReference type="ARBA" id="ARBA00000085"/>
    </source>
</evidence>
<comment type="catalytic activity">
    <reaction evidence="1">
        <text>ATP + protein L-histidine = ADP + protein N-phospho-L-histidine.</text>
        <dbReference type="EC" id="2.7.13.3"/>
    </reaction>
</comment>
<dbReference type="SUPFAM" id="SSF55874">
    <property type="entry name" value="ATPase domain of HSP90 chaperone/DNA topoisomerase II/histidine kinase"/>
    <property type="match status" value="1"/>
</dbReference>
<dbReference type="NCBIfam" id="TIGR00229">
    <property type="entry name" value="sensory_box"/>
    <property type="match status" value="3"/>
</dbReference>
<dbReference type="CDD" id="cd00075">
    <property type="entry name" value="HATPase"/>
    <property type="match status" value="1"/>
</dbReference>
<evidence type="ECO:0000259" key="8">
    <source>
        <dbReference type="PROSITE" id="PS50109"/>
    </source>
</evidence>
<dbReference type="InterPro" id="IPR001610">
    <property type="entry name" value="PAC"/>
</dbReference>
<dbReference type="Pfam" id="PF00512">
    <property type="entry name" value="HisKA"/>
    <property type="match status" value="1"/>
</dbReference>
<reference evidence="11 12" key="1">
    <citation type="submission" date="2018-08" db="EMBL/GenBank/DDBJ databases">
        <title>Mucilaginibacter terrae sp. nov., isolated from manganese diggings.</title>
        <authorList>
            <person name="Huang Y."/>
            <person name="Zhou Z."/>
        </authorList>
    </citation>
    <scope>NUCLEOTIDE SEQUENCE [LARGE SCALE GENOMIC DNA]</scope>
    <source>
        <strain evidence="11 12">ZH6</strain>
    </source>
</reference>
<dbReference type="InterPro" id="IPR036890">
    <property type="entry name" value="HATPase_C_sf"/>
</dbReference>
<evidence type="ECO:0000256" key="2">
    <source>
        <dbReference type="ARBA" id="ARBA00012438"/>
    </source>
</evidence>
<dbReference type="InterPro" id="IPR035965">
    <property type="entry name" value="PAS-like_dom_sf"/>
</dbReference>
<comment type="caution">
    <text evidence="11">The sequence shown here is derived from an EMBL/GenBank/DDBJ whole genome shotgun (WGS) entry which is preliminary data.</text>
</comment>
<dbReference type="SUPFAM" id="SSF47384">
    <property type="entry name" value="Homodimeric domain of signal transducing histidine kinase"/>
    <property type="match status" value="1"/>
</dbReference>
<dbReference type="PANTHER" id="PTHR43304">
    <property type="entry name" value="PHYTOCHROME-LIKE PROTEIN CPH1"/>
    <property type="match status" value="1"/>
</dbReference>
<dbReference type="AlphaFoldDB" id="A0A3E2NR70"/>
<feature type="domain" description="PAS" evidence="9">
    <location>
        <begin position="255"/>
        <end position="325"/>
    </location>
</feature>
<name>A0A3E2NR70_9SPHI</name>
<accession>A0A3E2NR70</accession>
<evidence type="ECO:0000256" key="6">
    <source>
        <dbReference type="ARBA" id="ARBA00023012"/>
    </source>
</evidence>